<evidence type="ECO:0000256" key="3">
    <source>
        <dbReference type="SAM" id="SignalP"/>
    </source>
</evidence>
<feature type="chain" id="PRO_5042547484" evidence="3">
    <location>
        <begin position="22"/>
        <end position="122"/>
    </location>
</feature>
<dbReference type="AlphaFoldDB" id="A0AAI8VVU2"/>
<evidence type="ECO:0000313" key="4">
    <source>
        <dbReference type="EMBL" id="CAJ2511550.1"/>
    </source>
</evidence>
<protein>
    <submittedName>
        <fullName evidence="4">Uu.00g071750.m01.CDS01</fullName>
    </submittedName>
</protein>
<keyword evidence="2" id="KW-0812">Transmembrane</keyword>
<dbReference type="EMBL" id="CAUWAG010000018">
    <property type="protein sequence ID" value="CAJ2511550.1"/>
    <property type="molecule type" value="Genomic_DNA"/>
</dbReference>
<comment type="caution">
    <text evidence="4">The sequence shown here is derived from an EMBL/GenBank/DDBJ whole genome shotgun (WGS) entry which is preliminary data.</text>
</comment>
<feature type="region of interest" description="Disordered" evidence="1">
    <location>
        <begin position="101"/>
        <end position="122"/>
    </location>
</feature>
<reference evidence="4" key="1">
    <citation type="submission" date="2023-10" db="EMBL/GenBank/DDBJ databases">
        <authorList>
            <person name="Hackl T."/>
        </authorList>
    </citation>
    <scope>NUCLEOTIDE SEQUENCE</scope>
</reference>
<evidence type="ECO:0000256" key="1">
    <source>
        <dbReference type="SAM" id="MobiDB-lite"/>
    </source>
</evidence>
<gene>
    <name evidence="4" type="ORF">KHLLAP_LOCUS12018</name>
</gene>
<name>A0AAI8VVU2_9PEZI</name>
<proteinExistence type="predicted"/>
<sequence length="122" mass="13832">MTRISNLPFLPWLLLATTSQAQTEILPETDLDTAPANFPTAFATSMAVAIAVVLVLTTLICVFAHCWRRILDHRCFFGSGGKLRDHEEWFASVDRPHFKVPAPQLRPDPRQQSSEPMVMRWV</sequence>
<dbReference type="Proteomes" id="UP001295740">
    <property type="component" value="Unassembled WGS sequence"/>
</dbReference>
<evidence type="ECO:0000313" key="5">
    <source>
        <dbReference type="Proteomes" id="UP001295740"/>
    </source>
</evidence>
<keyword evidence="3" id="KW-0732">Signal</keyword>
<accession>A0AAI8VVU2</accession>
<organism evidence="4 5">
    <name type="scientific">Anthostomella pinea</name>
    <dbReference type="NCBI Taxonomy" id="933095"/>
    <lineage>
        <taxon>Eukaryota</taxon>
        <taxon>Fungi</taxon>
        <taxon>Dikarya</taxon>
        <taxon>Ascomycota</taxon>
        <taxon>Pezizomycotina</taxon>
        <taxon>Sordariomycetes</taxon>
        <taxon>Xylariomycetidae</taxon>
        <taxon>Xylariales</taxon>
        <taxon>Xylariaceae</taxon>
        <taxon>Anthostomella</taxon>
    </lineage>
</organism>
<feature type="transmembrane region" description="Helical" evidence="2">
    <location>
        <begin position="45"/>
        <end position="67"/>
    </location>
</feature>
<keyword evidence="2" id="KW-0472">Membrane</keyword>
<keyword evidence="5" id="KW-1185">Reference proteome</keyword>
<keyword evidence="2" id="KW-1133">Transmembrane helix</keyword>
<feature type="signal peptide" evidence="3">
    <location>
        <begin position="1"/>
        <end position="21"/>
    </location>
</feature>
<evidence type="ECO:0000256" key="2">
    <source>
        <dbReference type="SAM" id="Phobius"/>
    </source>
</evidence>